<evidence type="ECO:0000256" key="6">
    <source>
        <dbReference type="SAM" id="Phobius"/>
    </source>
</evidence>
<dbReference type="GO" id="GO:0005886">
    <property type="term" value="C:plasma membrane"/>
    <property type="evidence" value="ECO:0007669"/>
    <property type="project" value="UniProtKB-SubCell"/>
</dbReference>
<protein>
    <submittedName>
        <fullName evidence="7">Holin-like protein</fullName>
    </submittedName>
</protein>
<keyword evidence="8" id="KW-1185">Reference proteome</keyword>
<evidence type="ECO:0000256" key="2">
    <source>
        <dbReference type="ARBA" id="ARBA00022475"/>
    </source>
</evidence>
<name>A0A1M7ZP86_9HYPH</name>
<dbReference type="Proteomes" id="UP000186406">
    <property type="component" value="Unassembled WGS sequence"/>
</dbReference>
<comment type="subcellular location">
    <subcellularLocation>
        <location evidence="1">Cell membrane</location>
        <topology evidence="1">Multi-pass membrane protein</topology>
    </subcellularLocation>
</comment>
<feature type="transmembrane region" description="Helical" evidence="6">
    <location>
        <begin position="119"/>
        <end position="145"/>
    </location>
</feature>
<keyword evidence="5 6" id="KW-0472">Membrane</keyword>
<evidence type="ECO:0000256" key="4">
    <source>
        <dbReference type="ARBA" id="ARBA00022989"/>
    </source>
</evidence>
<dbReference type="Pfam" id="PF03788">
    <property type="entry name" value="LrgA"/>
    <property type="match status" value="1"/>
</dbReference>
<evidence type="ECO:0000313" key="8">
    <source>
        <dbReference type="Proteomes" id="UP000186406"/>
    </source>
</evidence>
<dbReference type="AlphaFoldDB" id="A0A1M7ZP86"/>
<proteinExistence type="predicted"/>
<feature type="transmembrane region" description="Helical" evidence="6">
    <location>
        <begin position="97"/>
        <end position="113"/>
    </location>
</feature>
<dbReference type="STRING" id="1123029.SAMN02745172_03356"/>
<evidence type="ECO:0000256" key="3">
    <source>
        <dbReference type="ARBA" id="ARBA00022692"/>
    </source>
</evidence>
<gene>
    <name evidence="7" type="ORF">SAMN02745172_03356</name>
</gene>
<organism evidence="7 8">
    <name type="scientific">Pseudoxanthobacter soli DSM 19599</name>
    <dbReference type="NCBI Taxonomy" id="1123029"/>
    <lineage>
        <taxon>Bacteria</taxon>
        <taxon>Pseudomonadati</taxon>
        <taxon>Pseudomonadota</taxon>
        <taxon>Alphaproteobacteria</taxon>
        <taxon>Hyphomicrobiales</taxon>
        <taxon>Segnochrobactraceae</taxon>
        <taxon>Pseudoxanthobacter</taxon>
    </lineage>
</organism>
<accession>A0A1M7ZP86</accession>
<dbReference type="PANTHER" id="PTHR33931:SF2">
    <property type="entry name" value="HOLIN-LIKE PROTEIN CIDA"/>
    <property type="match status" value="1"/>
</dbReference>
<keyword evidence="4 6" id="KW-1133">Transmembrane helix</keyword>
<keyword evidence="3 6" id="KW-0812">Transmembrane</keyword>
<sequence length="167" mass="17789">MSRRPALSGALSPVRRGLMPRRASPVRVVGVRLRRAIHRSRLAQIGLLVMFWLAGDLVVALTGLPLPGSIVGLALAFALLASGRLSLFSVRRGADWFLARMLLFFVPAVLAVIDHHELFGLVGLKIVAVIAIGTAAVMATTALTVDLCCRGVVRKEETGHDAVVSGH</sequence>
<feature type="transmembrane region" description="Helical" evidence="6">
    <location>
        <begin position="42"/>
        <end position="64"/>
    </location>
</feature>
<evidence type="ECO:0000256" key="5">
    <source>
        <dbReference type="ARBA" id="ARBA00023136"/>
    </source>
</evidence>
<dbReference type="InterPro" id="IPR005538">
    <property type="entry name" value="LrgA/CidA"/>
</dbReference>
<evidence type="ECO:0000313" key="7">
    <source>
        <dbReference type="EMBL" id="SHO66697.1"/>
    </source>
</evidence>
<dbReference type="PANTHER" id="PTHR33931">
    <property type="entry name" value="HOLIN-LIKE PROTEIN CIDA-RELATED"/>
    <property type="match status" value="1"/>
</dbReference>
<keyword evidence="2" id="KW-1003">Cell membrane</keyword>
<reference evidence="7 8" key="1">
    <citation type="submission" date="2016-12" db="EMBL/GenBank/DDBJ databases">
        <authorList>
            <person name="Song W.-J."/>
            <person name="Kurnit D.M."/>
        </authorList>
    </citation>
    <scope>NUCLEOTIDE SEQUENCE [LARGE SCALE GENOMIC DNA]</scope>
    <source>
        <strain evidence="7 8">DSM 19599</strain>
    </source>
</reference>
<evidence type="ECO:0000256" key="1">
    <source>
        <dbReference type="ARBA" id="ARBA00004651"/>
    </source>
</evidence>
<feature type="transmembrane region" description="Helical" evidence="6">
    <location>
        <begin position="70"/>
        <end position="90"/>
    </location>
</feature>
<dbReference type="EMBL" id="FRXO01000007">
    <property type="protein sequence ID" value="SHO66697.1"/>
    <property type="molecule type" value="Genomic_DNA"/>
</dbReference>